<dbReference type="Proteomes" id="UP000235748">
    <property type="component" value="Unassembled WGS sequence"/>
</dbReference>
<reference evidence="1 2" key="1">
    <citation type="submission" date="2017-09" db="EMBL/GenBank/DDBJ databases">
        <title>Bacterial strain isolated from the female urinary microbiota.</title>
        <authorList>
            <person name="Thomas-White K."/>
            <person name="Kumar N."/>
            <person name="Forster S."/>
            <person name="Putonti C."/>
            <person name="Lawley T."/>
            <person name="Wolfe A.J."/>
        </authorList>
    </citation>
    <scope>NUCLEOTIDE SEQUENCE [LARGE SCALE GENOMIC DNA]</scope>
    <source>
        <strain evidence="1 2">UMB0834</strain>
    </source>
</reference>
<dbReference type="AlphaFoldDB" id="A0A2N6QH61"/>
<proteinExistence type="predicted"/>
<dbReference type="RefSeq" id="WP_070503657.1">
    <property type="nucleotide sequence ID" value="NZ_JAASJD010000008.1"/>
</dbReference>
<comment type="caution">
    <text evidence="1">The sequence shown here is derived from an EMBL/GenBank/DDBJ whole genome shotgun (WGS) entry which is preliminary data.</text>
</comment>
<protein>
    <submittedName>
        <fullName evidence="1">Uncharacterized protein</fullName>
    </submittedName>
</protein>
<evidence type="ECO:0000313" key="2">
    <source>
        <dbReference type="Proteomes" id="UP000235748"/>
    </source>
</evidence>
<evidence type="ECO:0000313" key="1">
    <source>
        <dbReference type="EMBL" id="PMC18928.1"/>
    </source>
</evidence>
<gene>
    <name evidence="1" type="ORF">CJ235_06570</name>
</gene>
<name>A0A2N6QH61_9STAP</name>
<organism evidence="1 2">
    <name type="scientific">Staphylococcus pettenkoferi</name>
    <dbReference type="NCBI Taxonomy" id="170573"/>
    <lineage>
        <taxon>Bacteria</taxon>
        <taxon>Bacillati</taxon>
        <taxon>Bacillota</taxon>
        <taxon>Bacilli</taxon>
        <taxon>Bacillales</taxon>
        <taxon>Staphylococcaceae</taxon>
        <taxon>Staphylococcus</taxon>
    </lineage>
</organism>
<sequence>MMYSQIKNILLRKQQSIQTIVEVYEQHQDNIVSCEMRKLDMLFQQIYAELHNSAVDELTFVASTPQELLEWFVIQHYYYDVF</sequence>
<accession>A0A2N6QH61</accession>
<dbReference type="EMBL" id="PNGG01000003">
    <property type="protein sequence ID" value="PMC18928.1"/>
    <property type="molecule type" value="Genomic_DNA"/>
</dbReference>